<dbReference type="Pfam" id="PF00990">
    <property type="entry name" value="GGDEF"/>
    <property type="match status" value="1"/>
</dbReference>
<dbReference type="Pfam" id="PF14516">
    <property type="entry name" value="AAA_35"/>
    <property type="match status" value="1"/>
</dbReference>
<evidence type="ECO:0000313" key="3">
    <source>
        <dbReference type="Proteomes" id="UP000615026"/>
    </source>
</evidence>
<dbReference type="Gene3D" id="3.30.70.270">
    <property type="match status" value="1"/>
</dbReference>
<feature type="domain" description="GGDEF" evidence="1">
    <location>
        <begin position="393"/>
        <end position="531"/>
    </location>
</feature>
<dbReference type="InterPro" id="IPR043128">
    <property type="entry name" value="Rev_trsase/Diguanyl_cyclase"/>
</dbReference>
<dbReference type="SUPFAM" id="SSF55073">
    <property type="entry name" value="Nucleotide cyclase"/>
    <property type="match status" value="1"/>
</dbReference>
<dbReference type="RefSeq" id="WP_193989765.1">
    <property type="nucleotide sequence ID" value="NZ_JADEXP010000001.1"/>
</dbReference>
<dbReference type="PANTHER" id="PTHR45138">
    <property type="entry name" value="REGULATORY COMPONENTS OF SENSORY TRANSDUCTION SYSTEM"/>
    <property type="match status" value="1"/>
</dbReference>
<organism evidence="2 3">
    <name type="scientific">Leptolyngbya cf. ectocarpi LEGE 11479</name>
    <dbReference type="NCBI Taxonomy" id="1828722"/>
    <lineage>
        <taxon>Bacteria</taxon>
        <taxon>Bacillati</taxon>
        <taxon>Cyanobacteriota</taxon>
        <taxon>Cyanophyceae</taxon>
        <taxon>Leptolyngbyales</taxon>
        <taxon>Leptolyngbyaceae</taxon>
        <taxon>Leptolyngbya group</taxon>
        <taxon>Leptolyngbya</taxon>
    </lineage>
</organism>
<comment type="caution">
    <text evidence="2">The sequence shown here is derived from an EMBL/GenBank/DDBJ whole genome shotgun (WGS) entry which is preliminary data.</text>
</comment>
<accession>A0A928WX79</accession>
<reference evidence="2" key="1">
    <citation type="submission" date="2020-10" db="EMBL/GenBank/DDBJ databases">
        <authorList>
            <person name="Castelo-Branco R."/>
            <person name="Eusebio N."/>
            <person name="Adriana R."/>
            <person name="Vieira A."/>
            <person name="Brugerolle De Fraissinette N."/>
            <person name="Rezende De Castro R."/>
            <person name="Schneider M.P."/>
            <person name="Vasconcelos V."/>
            <person name="Leao P.N."/>
        </authorList>
    </citation>
    <scope>NUCLEOTIDE SEQUENCE</scope>
    <source>
        <strain evidence="2">LEGE 11479</strain>
    </source>
</reference>
<proteinExistence type="predicted"/>
<dbReference type="InterPro" id="IPR050469">
    <property type="entry name" value="Diguanylate_Cyclase"/>
</dbReference>
<dbReference type="InterPro" id="IPR027417">
    <property type="entry name" value="P-loop_NTPase"/>
</dbReference>
<evidence type="ECO:0000313" key="2">
    <source>
        <dbReference type="EMBL" id="MBE9065094.1"/>
    </source>
</evidence>
<gene>
    <name evidence="2" type="ORF">IQ260_00295</name>
</gene>
<dbReference type="InterPro" id="IPR000160">
    <property type="entry name" value="GGDEF_dom"/>
</dbReference>
<dbReference type="EMBL" id="JADEXP010000001">
    <property type="protein sequence ID" value="MBE9065094.1"/>
    <property type="molecule type" value="Genomic_DNA"/>
</dbReference>
<dbReference type="PROSITE" id="PS50887">
    <property type="entry name" value="GGDEF"/>
    <property type="match status" value="1"/>
</dbReference>
<dbReference type="CDD" id="cd01949">
    <property type="entry name" value="GGDEF"/>
    <property type="match status" value="1"/>
</dbReference>
<dbReference type="PANTHER" id="PTHR45138:SF9">
    <property type="entry name" value="DIGUANYLATE CYCLASE DGCM-RELATED"/>
    <property type="match status" value="1"/>
</dbReference>
<evidence type="ECO:0000259" key="1">
    <source>
        <dbReference type="PROSITE" id="PS50887"/>
    </source>
</evidence>
<keyword evidence="3" id="KW-1185">Reference proteome</keyword>
<dbReference type="SMART" id="SM00267">
    <property type="entry name" value="GGDEF"/>
    <property type="match status" value="1"/>
</dbReference>
<dbReference type="GO" id="GO:1902201">
    <property type="term" value="P:negative regulation of bacterial-type flagellum-dependent cell motility"/>
    <property type="evidence" value="ECO:0007669"/>
    <property type="project" value="TreeGrafter"/>
</dbReference>
<dbReference type="Gene3D" id="3.40.50.300">
    <property type="entry name" value="P-loop containing nucleotide triphosphate hydrolases"/>
    <property type="match status" value="1"/>
</dbReference>
<dbReference type="Proteomes" id="UP000615026">
    <property type="component" value="Unassembled WGS sequence"/>
</dbReference>
<dbReference type="GO" id="GO:0043709">
    <property type="term" value="P:cell adhesion involved in single-species biofilm formation"/>
    <property type="evidence" value="ECO:0007669"/>
    <property type="project" value="TreeGrafter"/>
</dbReference>
<name>A0A928WX79_LEPEC</name>
<protein>
    <submittedName>
        <fullName evidence="2">AAA-like domain-containing protein</fullName>
    </submittedName>
</protein>
<dbReference type="SUPFAM" id="SSF52540">
    <property type="entry name" value="P-loop containing nucleoside triphosphate hydrolases"/>
    <property type="match status" value="1"/>
</dbReference>
<dbReference type="InterPro" id="IPR029787">
    <property type="entry name" value="Nucleotide_cyclase"/>
</dbReference>
<dbReference type="FunFam" id="3.30.70.270:FF:000001">
    <property type="entry name" value="Diguanylate cyclase domain protein"/>
    <property type="match status" value="1"/>
</dbReference>
<dbReference type="GO" id="GO:0005886">
    <property type="term" value="C:plasma membrane"/>
    <property type="evidence" value="ECO:0007669"/>
    <property type="project" value="TreeGrafter"/>
</dbReference>
<sequence>MLTTPLEFPSGVLAVGSPLYIERPPIESLCYQNIAIPGSLTRIKAPRHMGKSSLLVRVLAQAETLGYQRALVDFQSADVSVYSSLSRFLRWFCMAVARALKLPPRLADYWDDEIGAKLSCTIYFEEYILTASDTPIVLALTEVNQVLKHADIASGFLPLLRVWYEQGRYNDAFARLRTVVVHSTDIYVPLKLHQSPFNVGLPIQLTPFTIQQVQVLATRYQLCLGKDLDALMTLVGGHPYLVSMALYYLAQRQFSLPQLLADAPTPAGIYSQHLHGCLNEIRQCPVLIEALNQVMMALQPVEIDVTAARQLASLGLVRLEGHACRPACELYRLFFSRHGRAVRSPALHYRQLEAENLQLKALVNLDGLTKVANRRSFDQRLNLEWQQTIRKGSRLSLVMLDIDCFKDYNDTYGHQAGDQCLQDVAKTLRYVLRQSLGWVARYGGEEFAIIFPNTDLPTALMTARQICDRIRALNIPHRTSRLPCQVVTVSLGIASFIPKPSQSVASLVKAADVALYDAKHCGRDRIAVASTLSHRVLHKVS</sequence>
<dbReference type="GO" id="GO:0052621">
    <property type="term" value="F:diguanylate cyclase activity"/>
    <property type="evidence" value="ECO:0007669"/>
    <property type="project" value="TreeGrafter"/>
</dbReference>
<dbReference type="NCBIfam" id="TIGR00254">
    <property type="entry name" value="GGDEF"/>
    <property type="match status" value="1"/>
</dbReference>
<dbReference type="AlphaFoldDB" id="A0A928WX79"/>